<feature type="region of interest" description="Disordered" evidence="1">
    <location>
        <begin position="174"/>
        <end position="238"/>
    </location>
</feature>
<keyword evidence="3" id="KW-1185">Reference proteome</keyword>
<protein>
    <submittedName>
        <fullName evidence="2">Uncharacterized protein</fullName>
    </submittedName>
</protein>
<sequence length="238" mass="27417">MVNSKQELVLYSIAGKHAIINTSLLASGQGVPALRPIIKVDSQSASMQVHDLTLHKVVKLDDDRMLVEHSMFEMNYCKRRVISFKEYFGEQIQWPVIVSNVIEHPIHTGNAALFVRHDPKIVFGAQMLRVLFDFDMDEVDYSDENTFKWKPIPGMTPEEEKPLYDKSLREFLERKFNNDDDDDEDKEDEDDETSHEHIVNHPEAPVLDEDDGDLFKPEGLVYGDDMMIEKPKSRGPNN</sequence>
<gene>
    <name evidence="2" type="ORF">BN7_6662</name>
</gene>
<evidence type="ECO:0000313" key="2">
    <source>
        <dbReference type="EMBL" id="CCH47053.1"/>
    </source>
</evidence>
<accession>K0L0S3</accession>
<reference evidence="2 3" key="1">
    <citation type="journal article" date="2012" name="Eukaryot. Cell">
        <title>Draft genome sequence of Wickerhamomyces ciferrii NRRL Y-1031 F-60-10.</title>
        <authorList>
            <person name="Schneider J."/>
            <person name="Andrea H."/>
            <person name="Blom J."/>
            <person name="Jaenicke S."/>
            <person name="Ruckert C."/>
            <person name="Schorsch C."/>
            <person name="Szczepanowski R."/>
            <person name="Farwick M."/>
            <person name="Goesmann A."/>
            <person name="Puhler A."/>
            <person name="Schaffer S."/>
            <person name="Tauch A."/>
            <person name="Kohler T."/>
            <person name="Brinkrolf K."/>
        </authorList>
    </citation>
    <scope>NUCLEOTIDE SEQUENCE [LARGE SCALE GENOMIC DNA]</scope>
    <source>
        <strain evidence="3">ATCC 14091 / BCRC 22168 / CBS 111 / JCM 3599 / NBRC 0793 / NRRL Y-1031 F-60-10</strain>
    </source>
</reference>
<evidence type="ECO:0000256" key="1">
    <source>
        <dbReference type="SAM" id="MobiDB-lite"/>
    </source>
</evidence>
<dbReference type="EMBL" id="CAIF01000302">
    <property type="protein sequence ID" value="CCH47053.1"/>
    <property type="molecule type" value="Genomic_DNA"/>
</dbReference>
<dbReference type="InParanoid" id="K0L0S3"/>
<comment type="caution">
    <text evidence="2">The sequence shown here is derived from an EMBL/GenBank/DDBJ whole genome shotgun (WGS) entry which is preliminary data.</text>
</comment>
<dbReference type="Proteomes" id="UP000009328">
    <property type="component" value="Unassembled WGS sequence"/>
</dbReference>
<organism evidence="2 3">
    <name type="scientific">Wickerhamomyces ciferrii (strain ATCC 14091 / BCRC 22168 / CBS 111 / JCM 3599 / NBRC 0793 / NRRL Y-1031 F-60-10)</name>
    <name type="common">Yeast</name>
    <name type="synonym">Pichia ciferrii</name>
    <dbReference type="NCBI Taxonomy" id="1206466"/>
    <lineage>
        <taxon>Eukaryota</taxon>
        <taxon>Fungi</taxon>
        <taxon>Dikarya</taxon>
        <taxon>Ascomycota</taxon>
        <taxon>Saccharomycotina</taxon>
        <taxon>Saccharomycetes</taxon>
        <taxon>Phaffomycetales</taxon>
        <taxon>Wickerhamomycetaceae</taxon>
        <taxon>Wickerhamomyces</taxon>
    </lineage>
</organism>
<name>K0L0S3_WICCF</name>
<proteinExistence type="predicted"/>
<evidence type="ECO:0000313" key="3">
    <source>
        <dbReference type="Proteomes" id="UP000009328"/>
    </source>
</evidence>
<dbReference type="AlphaFoldDB" id="K0L0S3"/>
<feature type="compositionally biased region" description="Acidic residues" evidence="1">
    <location>
        <begin position="179"/>
        <end position="193"/>
    </location>
</feature>
<dbReference type="HOGENOM" id="CLU_1166639_0_0_1"/>